<protein>
    <submittedName>
        <fullName evidence="1">Uncharacterized protein</fullName>
    </submittedName>
</protein>
<dbReference type="Proteomes" id="UP000265520">
    <property type="component" value="Unassembled WGS sequence"/>
</dbReference>
<dbReference type="EMBL" id="LXQA010217526">
    <property type="protein sequence ID" value="MCI34832.1"/>
    <property type="molecule type" value="Genomic_DNA"/>
</dbReference>
<reference evidence="1 2" key="1">
    <citation type="journal article" date="2018" name="Front. Plant Sci.">
        <title>Red Clover (Trifolium pratense) and Zigzag Clover (T. medium) - A Picture of Genomic Similarities and Differences.</title>
        <authorList>
            <person name="Dluhosova J."/>
            <person name="Istvanek J."/>
            <person name="Nedelnik J."/>
            <person name="Repkova J."/>
        </authorList>
    </citation>
    <scope>NUCLEOTIDE SEQUENCE [LARGE SCALE GENOMIC DNA]</scope>
    <source>
        <strain evidence="2">cv. 10/8</strain>
        <tissue evidence="1">Leaf</tissue>
    </source>
</reference>
<accession>A0A392RFC1</accession>
<sequence length="56" mass="6378">MVDVARGRRTVCCAPKVICQETANIDRFTLKDCSHQGCFLNGQVYTKYYESPDDQC</sequence>
<keyword evidence="2" id="KW-1185">Reference proteome</keyword>
<comment type="caution">
    <text evidence="1">The sequence shown here is derived from an EMBL/GenBank/DDBJ whole genome shotgun (WGS) entry which is preliminary data.</text>
</comment>
<name>A0A392RFC1_9FABA</name>
<organism evidence="1 2">
    <name type="scientific">Trifolium medium</name>
    <dbReference type="NCBI Taxonomy" id="97028"/>
    <lineage>
        <taxon>Eukaryota</taxon>
        <taxon>Viridiplantae</taxon>
        <taxon>Streptophyta</taxon>
        <taxon>Embryophyta</taxon>
        <taxon>Tracheophyta</taxon>
        <taxon>Spermatophyta</taxon>
        <taxon>Magnoliopsida</taxon>
        <taxon>eudicotyledons</taxon>
        <taxon>Gunneridae</taxon>
        <taxon>Pentapetalae</taxon>
        <taxon>rosids</taxon>
        <taxon>fabids</taxon>
        <taxon>Fabales</taxon>
        <taxon>Fabaceae</taxon>
        <taxon>Papilionoideae</taxon>
        <taxon>50 kb inversion clade</taxon>
        <taxon>NPAAA clade</taxon>
        <taxon>Hologalegina</taxon>
        <taxon>IRL clade</taxon>
        <taxon>Trifolieae</taxon>
        <taxon>Trifolium</taxon>
    </lineage>
</organism>
<proteinExistence type="predicted"/>
<dbReference type="AlphaFoldDB" id="A0A392RFC1"/>
<evidence type="ECO:0000313" key="2">
    <source>
        <dbReference type="Proteomes" id="UP000265520"/>
    </source>
</evidence>
<evidence type="ECO:0000313" key="1">
    <source>
        <dbReference type="EMBL" id="MCI34832.1"/>
    </source>
</evidence>